<sequence>MTPRLEPSCSGRPEVQSRASSNFGSNANGPTGSKRCHGRPAGRERGHSQPLSRAIWTAPVRVLAPPTNHDRNGRFP</sequence>
<proteinExistence type="predicted"/>
<comment type="caution">
    <text evidence="2">The sequence shown here is derived from an EMBL/GenBank/DDBJ whole genome shotgun (WGS) entry which is preliminary data.</text>
</comment>
<dbReference type="AlphaFoldDB" id="A0A561SZN6"/>
<name>A0A561SZN6_9PSEU</name>
<reference evidence="2 3" key="1">
    <citation type="submission" date="2019-06" db="EMBL/GenBank/DDBJ databases">
        <title>Sequencing the genomes of 1000 actinobacteria strains.</title>
        <authorList>
            <person name="Klenk H.-P."/>
        </authorList>
    </citation>
    <scope>NUCLEOTIDE SEQUENCE [LARGE SCALE GENOMIC DNA]</scope>
    <source>
        <strain evidence="2 3">DSM 45671</strain>
    </source>
</reference>
<organism evidence="2 3">
    <name type="scientific">Pseudonocardia hierapolitana</name>
    <dbReference type="NCBI Taxonomy" id="1128676"/>
    <lineage>
        <taxon>Bacteria</taxon>
        <taxon>Bacillati</taxon>
        <taxon>Actinomycetota</taxon>
        <taxon>Actinomycetes</taxon>
        <taxon>Pseudonocardiales</taxon>
        <taxon>Pseudonocardiaceae</taxon>
        <taxon>Pseudonocardia</taxon>
    </lineage>
</organism>
<evidence type="ECO:0000313" key="2">
    <source>
        <dbReference type="EMBL" id="TWF80330.1"/>
    </source>
</evidence>
<evidence type="ECO:0000256" key="1">
    <source>
        <dbReference type="SAM" id="MobiDB-lite"/>
    </source>
</evidence>
<accession>A0A561SZN6</accession>
<feature type="compositionally biased region" description="Polar residues" evidence="1">
    <location>
        <begin position="17"/>
        <end position="31"/>
    </location>
</feature>
<feature type="region of interest" description="Disordered" evidence="1">
    <location>
        <begin position="1"/>
        <end position="76"/>
    </location>
</feature>
<dbReference type="Proteomes" id="UP000321261">
    <property type="component" value="Unassembled WGS sequence"/>
</dbReference>
<gene>
    <name evidence="2" type="ORF">FHX44_116273</name>
</gene>
<dbReference type="EMBL" id="VIWU01000001">
    <property type="protein sequence ID" value="TWF80330.1"/>
    <property type="molecule type" value="Genomic_DNA"/>
</dbReference>
<protein>
    <submittedName>
        <fullName evidence="2">Uncharacterized protein</fullName>
    </submittedName>
</protein>
<keyword evidence="3" id="KW-1185">Reference proteome</keyword>
<evidence type="ECO:0000313" key="3">
    <source>
        <dbReference type="Proteomes" id="UP000321261"/>
    </source>
</evidence>